<gene>
    <name evidence="1" type="ORF">PROFUN_01824</name>
</gene>
<sequence length="76" mass="8694">MIRSNLGNKITVLENIRWSETSGLVVAQKRINLSGRFTKRGSSTTLFSLDRLVPPTRVEWAVTSRYLVLLPSMKRF</sequence>
<evidence type="ECO:0000313" key="2">
    <source>
        <dbReference type="Proteomes" id="UP000241769"/>
    </source>
</evidence>
<comment type="caution">
    <text evidence="1">The sequence shown here is derived from an EMBL/GenBank/DDBJ whole genome shotgun (WGS) entry which is preliminary data.</text>
</comment>
<protein>
    <submittedName>
        <fullName evidence="1">Uncharacterized protein</fullName>
    </submittedName>
</protein>
<dbReference type="EMBL" id="MDYQ01000005">
    <property type="protein sequence ID" value="PRP89104.1"/>
    <property type="molecule type" value="Genomic_DNA"/>
</dbReference>
<evidence type="ECO:0000313" key="1">
    <source>
        <dbReference type="EMBL" id="PRP89104.1"/>
    </source>
</evidence>
<dbReference type="InParanoid" id="A0A2P6NYS2"/>
<dbReference type="Proteomes" id="UP000241769">
    <property type="component" value="Unassembled WGS sequence"/>
</dbReference>
<dbReference type="AlphaFoldDB" id="A0A2P6NYS2"/>
<proteinExistence type="predicted"/>
<accession>A0A2P6NYS2</accession>
<organism evidence="1 2">
    <name type="scientific">Planoprotostelium fungivorum</name>
    <dbReference type="NCBI Taxonomy" id="1890364"/>
    <lineage>
        <taxon>Eukaryota</taxon>
        <taxon>Amoebozoa</taxon>
        <taxon>Evosea</taxon>
        <taxon>Variosea</taxon>
        <taxon>Cavosteliida</taxon>
        <taxon>Cavosteliaceae</taxon>
        <taxon>Planoprotostelium</taxon>
    </lineage>
</organism>
<name>A0A2P6NYS2_9EUKA</name>
<keyword evidence="2" id="KW-1185">Reference proteome</keyword>
<reference evidence="1 2" key="1">
    <citation type="journal article" date="2018" name="Genome Biol. Evol.">
        <title>Multiple Roots of Fruiting Body Formation in Amoebozoa.</title>
        <authorList>
            <person name="Hillmann F."/>
            <person name="Forbes G."/>
            <person name="Novohradska S."/>
            <person name="Ferling I."/>
            <person name="Riege K."/>
            <person name="Groth M."/>
            <person name="Westermann M."/>
            <person name="Marz M."/>
            <person name="Spaller T."/>
            <person name="Winckler T."/>
            <person name="Schaap P."/>
            <person name="Glockner G."/>
        </authorList>
    </citation>
    <scope>NUCLEOTIDE SEQUENCE [LARGE SCALE GENOMIC DNA]</scope>
    <source>
        <strain evidence="1 2">Jena</strain>
    </source>
</reference>